<organism evidence="1 2">
    <name type="scientific">Ambispora leptoticha</name>
    <dbReference type="NCBI Taxonomy" id="144679"/>
    <lineage>
        <taxon>Eukaryota</taxon>
        <taxon>Fungi</taxon>
        <taxon>Fungi incertae sedis</taxon>
        <taxon>Mucoromycota</taxon>
        <taxon>Glomeromycotina</taxon>
        <taxon>Glomeromycetes</taxon>
        <taxon>Archaeosporales</taxon>
        <taxon>Ambisporaceae</taxon>
        <taxon>Ambispora</taxon>
    </lineage>
</organism>
<keyword evidence="2" id="KW-1185">Reference proteome</keyword>
<reference evidence="1" key="1">
    <citation type="submission" date="2021-06" db="EMBL/GenBank/DDBJ databases">
        <authorList>
            <person name="Kallberg Y."/>
            <person name="Tangrot J."/>
            <person name="Rosling A."/>
        </authorList>
    </citation>
    <scope>NUCLEOTIDE SEQUENCE</scope>
    <source>
        <strain evidence="1">FL130A</strain>
    </source>
</reference>
<comment type="caution">
    <text evidence="1">The sequence shown here is derived from an EMBL/GenBank/DDBJ whole genome shotgun (WGS) entry which is preliminary data.</text>
</comment>
<proteinExistence type="predicted"/>
<dbReference type="OrthoDB" id="10260545at2759"/>
<gene>
    <name evidence="1" type="ORF">ALEPTO_LOCUS5753</name>
</gene>
<dbReference type="EMBL" id="CAJVPS010001713">
    <property type="protein sequence ID" value="CAG8548376.1"/>
    <property type="molecule type" value="Genomic_DNA"/>
</dbReference>
<protein>
    <submittedName>
        <fullName evidence="1">7573_t:CDS:1</fullName>
    </submittedName>
</protein>
<evidence type="ECO:0000313" key="2">
    <source>
        <dbReference type="Proteomes" id="UP000789508"/>
    </source>
</evidence>
<sequence length="359" mass="40445">MPLTTANTTFTTLNSTTTNTANTATTINTTTTKTNMNLSRSLRDCFSPLSCTNCAMGSGFVQSRFVGVHNGGTTERVYCGGVGEQQYQQDIICEQRTEQQQYPSYSTPFTSSSPLSWSGAGEEAASRFATSSSTFNPHLHSRSIRKPLSVGLTEKNTSAFLKINVNTHGRQFGELKLCQNSRKMLNLPNAGGASMLSEVFSYEIMERILGVELLKTEMEVRYSFMNQPMTDYLVNLRHPHYTNPLTIGVSVTRAYAHDRRYTNDDAHRLLTKKLAGVNLSTKNINNARIWKQILHIWCPNGQTANVVKRVYMKMPQEYKSNTVVVVSVVDSKWVFTNNKVVYPPRKKDLPKKRRKKRVK</sequence>
<name>A0A9N9FPE3_9GLOM</name>
<accession>A0A9N9FPE3</accession>
<dbReference type="AlphaFoldDB" id="A0A9N9FPE3"/>
<evidence type="ECO:0000313" key="1">
    <source>
        <dbReference type="EMBL" id="CAG8548376.1"/>
    </source>
</evidence>
<dbReference type="Proteomes" id="UP000789508">
    <property type="component" value="Unassembled WGS sequence"/>
</dbReference>